<sequence length="274" mass="31021">MKVFQLQLNFNHPFACTPNSCKITMPAQEFNMGNISADKKRWTIDPVKSTATHEAWEPTTHRMSKEDFSSIIRHPSMIAQSKKVNGKKSGLSVFWSISGGYVMSGDEKYPVKRFNILDRRDRTIVIYWPLTKRENVHEKRTETFSDGEADDLAAPVVPVHRAPRGNRATATSRVAKTRATPIQAGKRTAPREQSPTPMPRIRGAHWNEPPVVSNKTRNFSIMSSNNYPDFPSNNSAPPTTILTSFHIQPSIVFLIFIEQQNSYGISQNIEILLR</sequence>
<feature type="region of interest" description="Disordered" evidence="1">
    <location>
        <begin position="181"/>
        <end position="209"/>
    </location>
</feature>
<dbReference type="Proteomes" id="UP000008068">
    <property type="component" value="Unassembled WGS sequence"/>
</dbReference>
<dbReference type="HOGENOM" id="CLU_1016447_0_0_1"/>
<dbReference type="AlphaFoldDB" id="G0NZJ3"/>
<name>G0NZJ3_CAEBE</name>
<protein>
    <submittedName>
        <fullName evidence="2">Uncharacterized protein</fullName>
    </submittedName>
</protein>
<reference evidence="3" key="1">
    <citation type="submission" date="2011-07" db="EMBL/GenBank/DDBJ databases">
        <authorList>
            <consortium name="Caenorhabditis brenneri Sequencing and Analysis Consortium"/>
            <person name="Wilson R.K."/>
        </authorList>
    </citation>
    <scope>NUCLEOTIDE SEQUENCE [LARGE SCALE GENOMIC DNA]</scope>
    <source>
        <strain evidence="3">PB2801</strain>
    </source>
</reference>
<organism evidence="3">
    <name type="scientific">Caenorhabditis brenneri</name>
    <name type="common">Nematode worm</name>
    <dbReference type="NCBI Taxonomy" id="135651"/>
    <lineage>
        <taxon>Eukaryota</taxon>
        <taxon>Metazoa</taxon>
        <taxon>Ecdysozoa</taxon>
        <taxon>Nematoda</taxon>
        <taxon>Chromadorea</taxon>
        <taxon>Rhabditida</taxon>
        <taxon>Rhabditina</taxon>
        <taxon>Rhabditomorpha</taxon>
        <taxon>Rhabditoidea</taxon>
        <taxon>Rhabditidae</taxon>
        <taxon>Peloderinae</taxon>
        <taxon>Caenorhabditis</taxon>
    </lineage>
</organism>
<dbReference type="InParanoid" id="G0NZJ3"/>
<proteinExistence type="predicted"/>
<keyword evidence="3" id="KW-1185">Reference proteome</keyword>
<accession>G0NZJ3</accession>
<evidence type="ECO:0000256" key="1">
    <source>
        <dbReference type="SAM" id="MobiDB-lite"/>
    </source>
</evidence>
<evidence type="ECO:0000313" key="3">
    <source>
        <dbReference type="Proteomes" id="UP000008068"/>
    </source>
</evidence>
<evidence type="ECO:0000313" key="2">
    <source>
        <dbReference type="EMBL" id="EGT41243.1"/>
    </source>
</evidence>
<gene>
    <name evidence="2" type="ORF">CAEBREN_08098</name>
</gene>
<dbReference type="EMBL" id="GL379990">
    <property type="protein sequence ID" value="EGT41243.1"/>
    <property type="molecule type" value="Genomic_DNA"/>
</dbReference>